<feature type="chain" id="PRO_5038614742" evidence="2">
    <location>
        <begin position="22"/>
        <end position="511"/>
    </location>
</feature>
<dbReference type="SUPFAM" id="SSF53850">
    <property type="entry name" value="Periplasmic binding protein-like II"/>
    <property type="match status" value="1"/>
</dbReference>
<keyword evidence="2" id="KW-0732">Signal</keyword>
<dbReference type="PANTHER" id="PTHR43649:SF17">
    <property type="entry name" value="ABC TRANSPORTER SOLUTE BINDING PROTEIN-SUGAR TRANSPORT"/>
    <property type="match status" value="1"/>
</dbReference>
<reference evidence="4" key="1">
    <citation type="journal article" date="2014" name="Int. J. Syst. Evol. Microbiol.">
        <title>Complete genome sequence of Corynebacterium casei LMG S-19264T (=DSM 44701T), isolated from a smear-ripened cheese.</title>
        <authorList>
            <consortium name="US DOE Joint Genome Institute (JGI-PGF)"/>
            <person name="Walter F."/>
            <person name="Albersmeier A."/>
            <person name="Kalinowski J."/>
            <person name="Ruckert C."/>
        </authorList>
    </citation>
    <scope>NUCLEOTIDE SEQUENCE</scope>
    <source>
        <strain evidence="4">CGMCC 1.15178</strain>
    </source>
</reference>
<sequence length="511" mass="56023">MRKAKSKVLVVMLGLMVLILAACGSNTNNGNGGKNSTNTPDSGAANGAGDKGADTSKEVALTWYFPVSAVPANMDKVAAEANKIIKEKINATVKFIPVAFGDYTQKMNTVVASGEKTDLIWTSNWNFDYVQNQGKGAFLALNELIDKYAPDVKASMPDFVWKATEIDGQIYGIPNYQTVTNKEGFLIQKRYVDKLGIDISTLKKPSDLTPILEKIHADDKSLTPMGMDNRGKFGNMYRTYNLENVISNIAVINLDAPDKIVNQYETPQYEEYLALMHDWFEKGYINQDAATLKNANTLNLTGNVITSYHNVLKPGGEAESKVQMGGQDMVYVPVTDVYSGTNTIITTMQAVSRTSENPERAMQLINLVNTDKELYNLLIYGIEGTHYTKTDDGKVKLIPDSGYALSDWVLGNVFNGYVLDGKDPEVAKQTKEENESAKPSPIMGFKFKSDAVMSQIANVTSVVDEYAPGLNTGVISAADKLAEFRSKLKQAGIDDIIAEAQKQLAEWKASQ</sequence>
<feature type="region of interest" description="Disordered" evidence="1">
    <location>
        <begin position="29"/>
        <end position="51"/>
    </location>
</feature>
<dbReference type="PANTHER" id="PTHR43649">
    <property type="entry name" value="ARABINOSE-BINDING PROTEIN-RELATED"/>
    <property type="match status" value="1"/>
</dbReference>
<evidence type="ECO:0000313" key="4">
    <source>
        <dbReference type="EMBL" id="GGD81423.1"/>
    </source>
</evidence>
<proteinExistence type="predicted"/>
<gene>
    <name evidence="4" type="ORF">GCM10010911_44440</name>
</gene>
<evidence type="ECO:0000313" key="5">
    <source>
        <dbReference type="Proteomes" id="UP000612456"/>
    </source>
</evidence>
<dbReference type="InterPro" id="IPR050490">
    <property type="entry name" value="Bact_solute-bd_prot1"/>
</dbReference>
<dbReference type="Pfam" id="PF12010">
    <property type="entry name" value="DUF3502"/>
    <property type="match status" value="1"/>
</dbReference>
<dbReference type="InterPro" id="IPR022627">
    <property type="entry name" value="DUF3502"/>
</dbReference>
<evidence type="ECO:0000256" key="1">
    <source>
        <dbReference type="SAM" id="MobiDB-lite"/>
    </source>
</evidence>
<feature type="domain" description="DUF3502" evidence="3">
    <location>
        <begin position="441"/>
        <end position="509"/>
    </location>
</feature>
<organism evidence="4 5">
    <name type="scientific">Paenibacillus nasutitermitis</name>
    <dbReference type="NCBI Taxonomy" id="1652958"/>
    <lineage>
        <taxon>Bacteria</taxon>
        <taxon>Bacillati</taxon>
        <taxon>Bacillota</taxon>
        <taxon>Bacilli</taxon>
        <taxon>Bacillales</taxon>
        <taxon>Paenibacillaceae</taxon>
        <taxon>Paenibacillus</taxon>
    </lineage>
</organism>
<dbReference type="Proteomes" id="UP000612456">
    <property type="component" value="Unassembled WGS sequence"/>
</dbReference>
<dbReference type="RefSeq" id="WP_188995019.1">
    <property type="nucleotide sequence ID" value="NZ_BMHP01000003.1"/>
</dbReference>
<name>A0A917DYQ5_9BACL</name>
<dbReference type="PROSITE" id="PS51257">
    <property type="entry name" value="PROKAR_LIPOPROTEIN"/>
    <property type="match status" value="1"/>
</dbReference>
<accession>A0A917DYQ5</accession>
<feature type="compositionally biased region" description="Low complexity" evidence="1">
    <location>
        <begin position="29"/>
        <end position="48"/>
    </location>
</feature>
<evidence type="ECO:0000259" key="3">
    <source>
        <dbReference type="Pfam" id="PF12010"/>
    </source>
</evidence>
<dbReference type="AlphaFoldDB" id="A0A917DYQ5"/>
<keyword evidence="5" id="KW-1185">Reference proteome</keyword>
<evidence type="ECO:0000256" key="2">
    <source>
        <dbReference type="SAM" id="SignalP"/>
    </source>
</evidence>
<dbReference type="Gene3D" id="3.40.190.10">
    <property type="entry name" value="Periplasmic binding protein-like II"/>
    <property type="match status" value="2"/>
</dbReference>
<reference evidence="4" key="2">
    <citation type="submission" date="2020-09" db="EMBL/GenBank/DDBJ databases">
        <authorList>
            <person name="Sun Q."/>
            <person name="Zhou Y."/>
        </authorList>
    </citation>
    <scope>NUCLEOTIDE SEQUENCE</scope>
    <source>
        <strain evidence="4">CGMCC 1.15178</strain>
    </source>
</reference>
<feature type="signal peptide" evidence="2">
    <location>
        <begin position="1"/>
        <end position="21"/>
    </location>
</feature>
<dbReference type="EMBL" id="BMHP01000003">
    <property type="protein sequence ID" value="GGD81423.1"/>
    <property type="molecule type" value="Genomic_DNA"/>
</dbReference>
<protein>
    <submittedName>
        <fullName evidence="4">ABC transporter substrate-binding protein</fullName>
    </submittedName>
</protein>
<comment type="caution">
    <text evidence="4">The sequence shown here is derived from an EMBL/GenBank/DDBJ whole genome shotgun (WGS) entry which is preliminary data.</text>
</comment>